<sequence>MLKLLVGLALLLAVVGLVSWRRRAKYRLRHYTYPHHIEMTPEEEEQFKRESEAFGEFRRCEVHRTFPRPSDIPEVKVGDVRKRYE</sequence>
<gene>
    <name evidence="1" type="ORF">E5K04_16405</name>
</gene>
<dbReference type="Proteomes" id="UP000308891">
    <property type="component" value="Unassembled WGS sequence"/>
</dbReference>
<organism evidence="1 2">
    <name type="scientific">Crenobacter intestini</name>
    <dbReference type="NCBI Taxonomy" id="2563443"/>
    <lineage>
        <taxon>Bacteria</taxon>
        <taxon>Pseudomonadati</taxon>
        <taxon>Pseudomonadota</taxon>
        <taxon>Betaproteobacteria</taxon>
        <taxon>Neisseriales</taxon>
        <taxon>Neisseriaceae</taxon>
        <taxon>Crenobacter</taxon>
    </lineage>
</organism>
<protein>
    <submittedName>
        <fullName evidence="1">Uncharacterized protein</fullName>
    </submittedName>
</protein>
<proteinExistence type="predicted"/>
<accession>A0A4T0UIQ4</accession>
<evidence type="ECO:0000313" key="2">
    <source>
        <dbReference type="Proteomes" id="UP000308891"/>
    </source>
</evidence>
<dbReference type="RefSeq" id="WP_136555919.1">
    <property type="nucleotide sequence ID" value="NZ_STGJ01000033.1"/>
</dbReference>
<evidence type="ECO:0000313" key="1">
    <source>
        <dbReference type="EMBL" id="TIC78424.1"/>
    </source>
</evidence>
<reference evidence="1 2" key="1">
    <citation type="submission" date="2019-04" db="EMBL/GenBank/DDBJ databases">
        <title>Crenobacter sp. nov.</title>
        <authorList>
            <person name="Shi S."/>
        </authorList>
    </citation>
    <scope>NUCLEOTIDE SEQUENCE [LARGE SCALE GENOMIC DNA]</scope>
    <source>
        <strain evidence="1 2">GY 70310</strain>
    </source>
</reference>
<comment type="caution">
    <text evidence="1">The sequence shown here is derived from an EMBL/GenBank/DDBJ whole genome shotgun (WGS) entry which is preliminary data.</text>
</comment>
<dbReference type="AlphaFoldDB" id="A0A4T0UIQ4"/>
<name>A0A4T0UIQ4_9NEIS</name>
<keyword evidence="2" id="KW-1185">Reference proteome</keyword>
<dbReference type="EMBL" id="STGJ01000033">
    <property type="protein sequence ID" value="TIC78424.1"/>
    <property type="molecule type" value="Genomic_DNA"/>
</dbReference>